<accession>A0A4C2E0K0</accession>
<sequence>MVELPLRFPQLGTLQHILPPIVLNKRENSVASVNNPEEHLDFLTRIDVLLDYASSLYGLLCGSENYESLNQELFTCLIDTAFFYREISLDVMQDAYGSERTDGAWSTGGSYLRRGLGLLQFTLNWLLSSVAIDNKASMCSLVEDMMAELRLLQQIGIVVLSLSKLRTKMYKDQRDAVLDFQEEDLKDLATISVLYAKLVIGND</sequence>
<dbReference type="Proteomes" id="UP000301737">
    <property type="component" value="Unassembled WGS sequence"/>
</dbReference>
<dbReference type="InterPro" id="IPR035278">
    <property type="entry name" value="DUF5355"/>
</dbReference>
<organism evidence="1 2">
    <name type="scientific">Zygosaccharomyces mellis</name>
    <dbReference type="NCBI Taxonomy" id="42258"/>
    <lineage>
        <taxon>Eukaryota</taxon>
        <taxon>Fungi</taxon>
        <taxon>Dikarya</taxon>
        <taxon>Ascomycota</taxon>
        <taxon>Saccharomycotina</taxon>
        <taxon>Saccharomycetes</taxon>
        <taxon>Saccharomycetales</taxon>
        <taxon>Saccharomycetaceae</taxon>
        <taxon>Zygosaccharomyces</taxon>
    </lineage>
</organism>
<keyword evidence="2" id="KW-1185">Reference proteome</keyword>
<evidence type="ECO:0000313" key="2">
    <source>
        <dbReference type="Proteomes" id="UP000301737"/>
    </source>
</evidence>
<proteinExistence type="predicted"/>
<dbReference type="OrthoDB" id="4031940at2759"/>
<dbReference type="EMBL" id="BIMX01000001">
    <property type="protein sequence ID" value="GCE97183.1"/>
    <property type="molecule type" value="Genomic_DNA"/>
</dbReference>
<comment type="caution">
    <text evidence="1">The sequence shown here is derived from an EMBL/GenBank/DDBJ whole genome shotgun (WGS) entry which is preliminary data.</text>
</comment>
<evidence type="ECO:0000313" key="1">
    <source>
        <dbReference type="EMBL" id="GCE97183.1"/>
    </source>
</evidence>
<protein>
    <submittedName>
        <fullName evidence="1">Uncharacterized protein</fullName>
    </submittedName>
</protein>
<dbReference type="Pfam" id="PF17306">
    <property type="entry name" value="DUF5355"/>
    <property type="match status" value="1"/>
</dbReference>
<reference evidence="1 2" key="1">
    <citation type="submission" date="2019-01" db="EMBL/GenBank/DDBJ databases">
        <title>Draft Genome Sequencing of Zygosaccharomyces mellis Ca-7.</title>
        <authorList>
            <person name="Shiwa Y."/>
            <person name="Kanesaki Y."/>
            <person name="Ishige T."/>
            <person name="Mura K."/>
            <person name="Hori T."/>
            <person name="Tamura T."/>
        </authorList>
    </citation>
    <scope>NUCLEOTIDE SEQUENCE [LARGE SCALE GENOMIC DNA]</scope>
    <source>
        <strain evidence="1 2">Ca-7</strain>
    </source>
</reference>
<name>A0A4C2E0K0_9SACH</name>
<gene>
    <name evidence="1" type="ORF">ZYGM_004303</name>
</gene>
<dbReference type="AlphaFoldDB" id="A0A4C2E0K0"/>